<keyword evidence="5 20" id="KW-0964">Secreted</keyword>
<dbReference type="PRINTS" id="PR00458">
    <property type="entry name" value="PEROXIDASE"/>
</dbReference>
<dbReference type="Gene3D" id="1.10.420.10">
    <property type="entry name" value="Peroxidase, domain 2"/>
    <property type="match status" value="1"/>
</dbReference>
<evidence type="ECO:0000256" key="4">
    <source>
        <dbReference type="ARBA" id="ARBA00012313"/>
    </source>
</evidence>
<evidence type="ECO:0000256" key="13">
    <source>
        <dbReference type="ARBA" id="ARBA00023157"/>
    </source>
</evidence>
<dbReference type="InterPro" id="IPR000823">
    <property type="entry name" value="Peroxidase_pln"/>
</dbReference>
<evidence type="ECO:0000256" key="6">
    <source>
        <dbReference type="ARBA" id="ARBA00022559"/>
    </source>
</evidence>
<feature type="chain" id="PRO_5018823477" description="Peroxidase" evidence="20">
    <location>
        <begin position="21"/>
        <end position="316"/>
    </location>
</feature>
<feature type="binding site" evidence="17">
    <location>
        <position position="238"/>
    </location>
    <ligand>
        <name>Ca(2+)</name>
        <dbReference type="ChEBI" id="CHEBI:29108"/>
        <label>2</label>
    </ligand>
</feature>
<dbReference type="FunFam" id="1.10.520.10:FF:000008">
    <property type="entry name" value="Peroxidase"/>
    <property type="match status" value="1"/>
</dbReference>
<evidence type="ECO:0000256" key="10">
    <source>
        <dbReference type="ARBA" id="ARBA00022837"/>
    </source>
</evidence>
<comment type="cofactor">
    <cofactor evidence="17 20">
        <name>heme b</name>
        <dbReference type="ChEBI" id="CHEBI:60344"/>
    </cofactor>
    <text evidence="17 20">Binds 1 heme b (iron(II)-protoporphyrin IX) group per subunit.</text>
</comment>
<feature type="binding site" evidence="17">
    <location>
        <position position="66"/>
    </location>
    <ligand>
        <name>Ca(2+)</name>
        <dbReference type="ChEBI" id="CHEBI:29108"/>
        <label>1</label>
    </ligand>
</feature>
<evidence type="ECO:0000313" key="23">
    <source>
        <dbReference type="Proteomes" id="UP000289738"/>
    </source>
</evidence>
<dbReference type="CDD" id="cd00693">
    <property type="entry name" value="secretory_peroxidase"/>
    <property type="match status" value="1"/>
</dbReference>
<comment type="similarity">
    <text evidence="3">Belongs to the peroxidase family. Ascorbate peroxidase subfamily.</text>
</comment>
<feature type="binding site" evidence="17">
    <location>
        <position position="68"/>
    </location>
    <ligand>
        <name>Ca(2+)</name>
        <dbReference type="ChEBI" id="CHEBI:29108"/>
        <label>1</label>
    </ligand>
</feature>
<evidence type="ECO:0000256" key="11">
    <source>
        <dbReference type="ARBA" id="ARBA00023002"/>
    </source>
</evidence>
<dbReference type="Gramene" id="arahy.Tifrunner.gnm2.ann2.Ah06g276400.1">
    <property type="protein sequence ID" value="arahy.Tifrunner.gnm2.ann2.Ah06g276400.1-CDS"/>
    <property type="gene ID" value="arahy.Tifrunner.gnm2.ann2.Ah06g276400"/>
</dbReference>
<feature type="binding site" evidence="17">
    <location>
        <position position="72"/>
    </location>
    <ligand>
        <name>Ca(2+)</name>
        <dbReference type="ChEBI" id="CHEBI:29108"/>
        <label>1</label>
    </ligand>
</feature>
<keyword evidence="12 17" id="KW-0408">Iron</keyword>
<dbReference type="FunFam" id="1.10.420.10:FF:000007">
    <property type="entry name" value="Peroxidase"/>
    <property type="match status" value="1"/>
</dbReference>
<feature type="binding site" evidence="17">
    <location>
        <position position="84"/>
    </location>
    <ligand>
        <name>Ca(2+)</name>
        <dbReference type="ChEBI" id="CHEBI:29108"/>
        <label>1</label>
    </ligand>
</feature>
<keyword evidence="13 19" id="KW-1015">Disulfide bond</keyword>
<dbReference type="Gene3D" id="1.10.520.10">
    <property type="match status" value="1"/>
</dbReference>
<evidence type="ECO:0000313" key="22">
    <source>
        <dbReference type="EMBL" id="RYR53766.1"/>
    </source>
</evidence>
<keyword evidence="11 20" id="KW-0560">Oxidoreductase</keyword>
<dbReference type="AlphaFoldDB" id="A0A445CS26"/>
<dbReference type="InterPro" id="IPR019794">
    <property type="entry name" value="Peroxidases_AS"/>
</dbReference>
<dbReference type="Pfam" id="PF00141">
    <property type="entry name" value="peroxidase"/>
    <property type="match status" value="1"/>
</dbReference>
<evidence type="ECO:0000256" key="5">
    <source>
        <dbReference type="ARBA" id="ARBA00022525"/>
    </source>
</evidence>
<dbReference type="PANTHER" id="PTHR31517:SF59">
    <property type="entry name" value="PEROXIDASE"/>
    <property type="match status" value="1"/>
</dbReference>
<feature type="binding site" evidence="17">
    <location>
        <position position="187"/>
    </location>
    <ligand>
        <name>Ca(2+)</name>
        <dbReference type="ChEBI" id="CHEBI:29108"/>
        <label>2</label>
    </ligand>
</feature>
<dbReference type="InterPro" id="IPR002016">
    <property type="entry name" value="Haem_peroxidase"/>
</dbReference>
<feature type="disulfide bond" evidence="19">
    <location>
        <begin position="31"/>
        <end position="110"/>
    </location>
</feature>
<keyword evidence="9 20" id="KW-0732">Signal</keyword>
<evidence type="ECO:0000256" key="9">
    <source>
        <dbReference type="ARBA" id="ARBA00022729"/>
    </source>
</evidence>
<feature type="signal peptide" evidence="20">
    <location>
        <begin position="1"/>
        <end position="20"/>
    </location>
</feature>
<gene>
    <name evidence="22" type="ORF">Ahy_A06g029002</name>
</gene>
<feature type="binding site" evidence="16">
    <location>
        <position position="156"/>
    </location>
    <ligand>
        <name>substrate</name>
    </ligand>
</feature>
<dbReference type="EC" id="1.11.1.7" evidence="4 20"/>
<evidence type="ECO:0000256" key="7">
    <source>
        <dbReference type="ARBA" id="ARBA00022617"/>
    </source>
</evidence>
<evidence type="ECO:0000256" key="16">
    <source>
        <dbReference type="PIRSR" id="PIRSR600823-2"/>
    </source>
</evidence>
<comment type="caution">
    <text evidence="22">The sequence shown here is derived from an EMBL/GenBank/DDBJ whole genome shotgun (WGS) entry which is preliminary data.</text>
</comment>
<evidence type="ECO:0000256" key="8">
    <source>
        <dbReference type="ARBA" id="ARBA00022723"/>
    </source>
</evidence>
<feature type="disulfide bond" evidence="19">
    <location>
        <begin position="116"/>
        <end position="311"/>
    </location>
</feature>
<evidence type="ECO:0000259" key="21">
    <source>
        <dbReference type="PROSITE" id="PS50873"/>
    </source>
</evidence>
<dbReference type="PROSITE" id="PS00436">
    <property type="entry name" value="PEROXIDASE_2"/>
    <property type="match status" value="1"/>
</dbReference>
<evidence type="ECO:0000256" key="14">
    <source>
        <dbReference type="ARBA" id="ARBA00023324"/>
    </source>
</evidence>
<dbReference type="InterPro" id="IPR019793">
    <property type="entry name" value="Peroxidases_heam-ligand_BS"/>
</dbReference>
<accession>A0A445CS26</accession>
<dbReference type="GO" id="GO:0042744">
    <property type="term" value="P:hydrogen peroxide catabolic process"/>
    <property type="evidence" value="ECO:0007669"/>
    <property type="project" value="UniProtKB-KW"/>
</dbReference>
<keyword evidence="23" id="KW-1185">Reference proteome</keyword>
<proteinExistence type="inferred from homology"/>
<feature type="binding site" evidence="17">
    <location>
        <position position="243"/>
    </location>
    <ligand>
        <name>Ca(2+)</name>
        <dbReference type="ChEBI" id="CHEBI:29108"/>
        <label>2</label>
    </ligand>
</feature>
<evidence type="ECO:0000256" key="15">
    <source>
        <dbReference type="PIRSR" id="PIRSR600823-1"/>
    </source>
</evidence>
<organism evidence="22 23">
    <name type="scientific">Arachis hypogaea</name>
    <name type="common">Peanut</name>
    <dbReference type="NCBI Taxonomy" id="3818"/>
    <lineage>
        <taxon>Eukaryota</taxon>
        <taxon>Viridiplantae</taxon>
        <taxon>Streptophyta</taxon>
        <taxon>Embryophyta</taxon>
        <taxon>Tracheophyta</taxon>
        <taxon>Spermatophyta</taxon>
        <taxon>Magnoliopsida</taxon>
        <taxon>eudicotyledons</taxon>
        <taxon>Gunneridae</taxon>
        <taxon>Pentapetalae</taxon>
        <taxon>rosids</taxon>
        <taxon>fabids</taxon>
        <taxon>Fabales</taxon>
        <taxon>Fabaceae</taxon>
        <taxon>Papilionoideae</taxon>
        <taxon>50 kb inversion clade</taxon>
        <taxon>dalbergioids sensu lato</taxon>
        <taxon>Dalbergieae</taxon>
        <taxon>Pterocarpus clade</taxon>
        <taxon>Arachis</taxon>
    </lineage>
</organism>
<evidence type="ECO:0000256" key="19">
    <source>
        <dbReference type="PIRSR" id="PIRSR600823-5"/>
    </source>
</evidence>
<feature type="site" description="Transition state stabilizer" evidence="18">
    <location>
        <position position="58"/>
    </location>
</feature>
<dbReference type="Proteomes" id="UP000289738">
    <property type="component" value="Chromosome A06"/>
</dbReference>
<comment type="similarity">
    <text evidence="20">Belongs to the peroxidase family. Classical plant (class III) peroxidase subfamily.</text>
</comment>
<dbReference type="GO" id="GO:0140825">
    <property type="term" value="F:lactoperoxidase activity"/>
    <property type="evidence" value="ECO:0007669"/>
    <property type="project" value="UniProtKB-EC"/>
</dbReference>
<dbReference type="OrthoDB" id="2113341at2759"/>
<dbReference type="InterPro" id="IPR033905">
    <property type="entry name" value="Secretory_peroxidase"/>
</dbReference>
<reference evidence="22 23" key="1">
    <citation type="submission" date="2019-01" db="EMBL/GenBank/DDBJ databases">
        <title>Sequencing of cultivated peanut Arachis hypogaea provides insights into genome evolution and oil improvement.</title>
        <authorList>
            <person name="Chen X."/>
        </authorList>
    </citation>
    <scope>NUCLEOTIDE SEQUENCE [LARGE SCALE GENOMIC DNA]</scope>
    <source>
        <strain evidence="23">cv. Fuhuasheng</strain>
        <tissue evidence="22">Leaves</tissue>
    </source>
</reference>
<feature type="disulfide bond" evidence="19">
    <location>
        <begin position="193"/>
        <end position="219"/>
    </location>
</feature>
<evidence type="ECO:0000256" key="3">
    <source>
        <dbReference type="ARBA" id="ARBA00006873"/>
    </source>
</evidence>
<feature type="binding site" evidence="17">
    <location>
        <position position="63"/>
    </location>
    <ligand>
        <name>Ca(2+)</name>
        <dbReference type="ChEBI" id="CHEBI:29108"/>
        <label>1</label>
    </ligand>
</feature>
<protein>
    <recommendedName>
        <fullName evidence="4 20">Peroxidase</fullName>
        <ecNumber evidence="4 20">1.11.1.7</ecNumber>
    </recommendedName>
</protein>
<keyword evidence="10 17" id="KW-0106">Calcium</keyword>
<comment type="function">
    <text evidence="2">Removal of H(2)O(2), oxidation of toxic reductants, biosynthesis and degradation of lignin, suberization, auxin catabolism, response to environmental stresses such as wounding, pathogen attack and oxidative stress. These functions might be dependent on each isozyme/isoform in each plant tissue.</text>
</comment>
<name>A0A445CS26_ARAHY</name>
<feature type="domain" description="Plant heme peroxidase family profile" evidence="21">
    <location>
        <begin position="21"/>
        <end position="315"/>
    </location>
</feature>
<dbReference type="GO" id="GO:0006979">
    <property type="term" value="P:response to oxidative stress"/>
    <property type="evidence" value="ECO:0007669"/>
    <property type="project" value="UniProtKB-UniRule"/>
</dbReference>
<dbReference type="PANTHER" id="PTHR31517">
    <property type="match status" value="1"/>
</dbReference>
<evidence type="ECO:0000256" key="17">
    <source>
        <dbReference type="PIRSR" id="PIRSR600823-3"/>
    </source>
</evidence>
<dbReference type="GO" id="GO:0020037">
    <property type="term" value="F:heme binding"/>
    <property type="evidence" value="ECO:0007669"/>
    <property type="project" value="UniProtKB-UniRule"/>
</dbReference>
<dbReference type="PROSITE" id="PS00435">
    <property type="entry name" value="PEROXIDASE_1"/>
    <property type="match status" value="1"/>
</dbReference>
<keyword evidence="7 20" id="KW-0349">Heme</keyword>
<dbReference type="InterPro" id="IPR010255">
    <property type="entry name" value="Haem_peroxidase_sf"/>
</dbReference>
<dbReference type="PRINTS" id="PR00461">
    <property type="entry name" value="PLPEROXIDASE"/>
</dbReference>
<evidence type="ECO:0000256" key="2">
    <source>
        <dbReference type="ARBA" id="ARBA00002322"/>
    </source>
</evidence>
<feature type="binding site" evidence="17">
    <location>
        <position position="70"/>
    </location>
    <ligand>
        <name>Ca(2+)</name>
        <dbReference type="ChEBI" id="CHEBI:29108"/>
        <label>1</label>
    </ligand>
</feature>
<feature type="binding site" description="axial binding residue" evidence="17">
    <location>
        <position position="186"/>
    </location>
    <ligand>
        <name>heme b</name>
        <dbReference type="ChEBI" id="CHEBI:60344"/>
    </ligand>
    <ligandPart>
        <name>Fe</name>
        <dbReference type="ChEBI" id="CHEBI:18248"/>
    </ligandPart>
</feature>
<keyword evidence="6 20" id="KW-0575">Peroxidase</keyword>
<feature type="active site" description="Proton acceptor" evidence="15">
    <location>
        <position position="62"/>
    </location>
</feature>
<evidence type="ECO:0000256" key="18">
    <source>
        <dbReference type="PIRSR" id="PIRSR600823-4"/>
    </source>
</evidence>
<dbReference type="GO" id="GO:0005576">
    <property type="term" value="C:extracellular region"/>
    <property type="evidence" value="ECO:0007669"/>
    <property type="project" value="UniProtKB-SubCell"/>
</dbReference>
<feature type="disulfide bond" evidence="19">
    <location>
        <begin position="64"/>
        <end position="69"/>
    </location>
</feature>
<keyword evidence="8 17" id="KW-0479">Metal-binding</keyword>
<dbReference type="STRING" id="3818.A0A445CS26"/>
<evidence type="ECO:0000256" key="1">
    <source>
        <dbReference type="ARBA" id="ARBA00000189"/>
    </source>
</evidence>
<sequence length="316" mass="34172">MVKFTIFVVLLLILPLASMADLTVGFYGTSCPKAEAIVRQVVQKRFNGDKSITGGLLRMHFHDCFVHGCDASILIDSKKGNQSEKDAGANGTVRGFEIIDEAKKALEKACPSTVSCADIITLATRDAVDLAGGPKYSVPTGRRDGLVSNPSDVNLPGPGSTVSQALRIFTSKGMFLNEMVTLLGAHTVGFAHCSFFRNRLGGADTTMDPTLDSNLVKLCGTQSKPSKKDLRTFLDQNTSMVFDNQFYKQILNKKGVLFIDQQLALDSSSKGLVSSFAANPASFQQSFVNAIVKMGSIDVKVGNEGEIRRNCRVFNR</sequence>
<dbReference type="SUPFAM" id="SSF48113">
    <property type="entry name" value="Heme-dependent peroxidases"/>
    <property type="match status" value="1"/>
</dbReference>
<comment type="subcellular location">
    <subcellularLocation>
        <location evidence="20">Secreted</location>
    </subcellularLocation>
</comment>
<feature type="binding site" evidence="17">
    <location>
        <position position="235"/>
    </location>
    <ligand>
        <name>Ca(2+)</name>
        <dbReference type="ChEBI" id="CHEBI:29108"/>
        <label>2</label>
    </ligand>
</feature>
<evidence type="ECO:0000256" key="20">
    <source>
        <dbReference type="RuleBase" id="RU362060"/>
    </source>
</evidence>
<evidence type="ECO:0000256" key="12">
    <source>
        <dbReference type="ARBA" id="ARBA00023004"/>
    </source>
</evidence>
<dbReference type="PROSITE" id="PS50873">
    <property type="entry name" value="PEROXIDASE_4"/>
    <property type="match status" value="1"/>
</dbReference>
<keyword evidence="14 20" id="KW-0376">Hydrogen peroxide</keyword>
<comment type="cofactor">
    <cofactor evidence="17 20">
        <name>Ca(2+)</name>
        <dbReference type="ChEBI" id="CHEBI:29108"/>
    </cofactor>
    <text evidence="17 20">Binds 2 calcium ions per subunit.</text>
</comment>
<comment type="catalytic activity">
    <reaction evidence="1 20">
        <text>2 a phenolic donor + H2O2 = 2 a phenolic radical donor + 2 H2O</text>
        <dbReference type="Rhea" id="RHEA:56136"/>
        <dbReference type="ChEBI" id="CHEBI:15377"/>
        <dbReference type="ChEBI" id="CHEBI:16240"/>
        <dbReference type="ChEBI" id="CHEBI:139520"/>
        <dbReference type="ChEBI" id="CHEBI:139521"/>
        <dbReference type="EC" id="1.11.1.7"/>
    </reaction>
</comment>
<dbReference type="GO" id="GO:0046872">
    <property type="term" value="F:metal ion binding"/>
    <property type="evidence" value="ECO:0007669"/>
    <property type="project" value="UniProtKB-UniRule"/>
</dbReference>
<dbReference type="EMBL" id="SDMP01000006">
    <property type="protein sequence ID" value="RYR53766.1"/>
    <property type="molecule type" value="Genomic_DNA"/>
</dbReference>
<dbReference type="SMR" id="A0A445CS26"/>